<dbReference type="GO" id="GO:0003676">
    <property type="term" value="F:nucleic acid binding"/>
    <property type="evidence" value="ECO:0007669"/>
    <property type="project" value="InterPro"/>
</dbReference>
<comment type="caution">
    <text evidence="2">The sequence shown here is derived from an EMBL/GenBank/DDBJ whole genome shotgun (WGS) entry which is preliminary data.</text>
</comment>
<accession>A0A2W5PKQ8</accession>
<name>A0A2W5PKQ8_RHOSU</name>
<dbReference type="InterPro" id="IPR004365">
    <property type="entry name" value="NA-bd_OB_tRNA"/>
</dbReference>
<evidence type="ECO:0000313" key="3">
    <source>
        <dbReference type="Proteomes" id="UP000249185"/>
    </source>
</evidence>
<evidence type="ECO:0000313" key="2">
    <source>
        <dbReference type="EMBL" id="PZQ45177.1"/>
    </source>
</evidence>
<feature type="domain" description="OB" evidence="1">
    <location>
        <begin position="12"/>
        <end position="84"/>
    </location>
</feature>
<sequence length="100" mass="10602">DAMDAPDGRVLTVAGLVLPRQRPGSAKGVFFVTLDDETGVANVIVWPKLYERRRRVLLGASVLAVRGRVQREGSVVHLIAQGLRNIAGDAHGARAGACCS</sequence>
<reference evidence="2 3" key="1">
    <citation type="submission" date="2017-08" db="EMBL/GenBank/DDBJ databases">
        <title>Infants hospitalized years apart are colonized by the same room-sourced microbial strains.</title>
        <authorList>
            <person name="Brooks B."/>
            <person name="Olm M.R."/>
            <person name="Firek B.A."/>
            <person name="Baker R."/>
            <person name="Thomas B.C."/>
            <person name="Morowitz M.J."/>
            <person name="Banfield J.F."/>
        </authorList>
    </citation>
    <scope>NUCLEOTIDE SEQUENCE [LARGE SCALE GENOMIC DNA]</scope>
    <source>
        <strain evidence="2">S2_005_002_R2_34</strain>
    </source>
</reference>
<feature type="non-terminal residue" evidence="2">
    <location>
        <position position="1"/>
    </location>
</feature>
<protein>
    <recommendedName>
        <fullName evidence="1">OB domain-containing protein</fullName>
    </recommendedName>
</protein>
<organism evidence="2 3">
    <name type="scientific">Rhodovulum sulfidophilum</name>
    <name type="common">Rhodobacter sulfidophilus</name>
    <dbReference type="NCBI Taxonomy" id="35806"/>
    <lineage>
        <taxon>Bacteria</taxon>
        <taxon>Pseudomonadati</taxon>
        <taxon>Pseudomonadota</taxon>
        <taxon>Alphaproteobacteria</taxon>
        <taxon>Rhodobacterales</taxon>
        <taxon>Paracoccaceae</taxon>
        <taxon>Rhodovulum</taxon>
    </lineage>
</organism>
<proteinExistence type="predicted"/>
<evidence type="ECO:0000259" key="1">
    <source>
        <dbReference type="Pfam" id="PF01336"/>
    </source>
</evidence>
<dbReference type="CDD" id="cd04485">
    <property type="entry name" value="DnaE_OBF"/>
    <property type="match status" value="1"/>
</dbReference>
<dbReference type="Pfam" id="PF01336">
    <property type="entry name" value="tRNA_anti-codon"/>
    <property type="match status" value="1"/>
</dbReference>
<gene>
    <name evidence="2" type="ORF">DI556_23085</name>
</gene>
<dbReference type="AlphaFoldDB" id="A0A2W5PKQ8"/>
<dbReference type="EMBL" id="QFPW01000080">
    <property type="protein sequence ID" value="PZQ45177.1"/>
    <property type="molecule type" value="Genomic_DNA"/>
</dbReference>
<dbReference type="Proteomes" id="UP000249185">
    <property type="component" value="Unassembled WGS sequence"/>
</dbReference>